<evidence type="ECO:0000313" key="1">
    <source>
        <dbReference type="EMBL" id="TKH16075.1"/>
    </source>
</evidence>
<protein>
    <submittedName>
        <fullName evidence="1">Uncharacterized protein</fullName>
    </submittedName>
</protein>
<name>A0A4U2MWP4_9BACI</name>
<comment type="caution">
    <text evidence="1">The sequence shown here is derived from an EMBL/GenBank/DDBJ whole genome shotgun (WGS) entry which is preliminary data.</text>
</comment>
<dbReference type="AlphaFoldDB" id="A0A4U2MWP4"/>
<accession>A0A4U2MWP4</accession>
<evidence type="ECO:0000313" key="2">
    <source>
        <dbReference type="Proteomes" id="UP000306037"/>
    </source>
</evidence>
<proteinExistence type="predicted"/>
<dbReference type="EMBL" id="SZOM01000099">
    <property type="protein sequence ID" value="TKH16075.1"/>
    <property type="molecule type" value="Genomic_DNA"/>
</dbReference>
<gene>
    <name evidence="1" type="ORF">FC694_13820</name>
</gene>
<reference evidence="1 2" key="1">
    <citation type="journal article" date="2019" name="Environ. Microbiol.">
        <title>An active ?-lactamase is a part of an orchestrated cell wall stress resistance network of Bacillus subtilis and related rhizosphere species.</title>
        <authorList>
            <person name="Bucher T."/>
            <person name="Keren-Paz A."/>
            <person name="Hausser J."/>
            <person name="Olender T."/>
            <person name="Cytryn E."/>
            <person name="Kolodkin-Gal I."/>
        </authorList>
    </citation>
    <scope>NUCLEOTIDE SEQUENCE [LARGE SCALE GENOMIC DNA]</scope>
    <source>
        <strain evidence="1 2">I71</strain>
    </source>
</reference>
<organism evidence="1 2">
    <name type="scientific">Bacillus wiedmannii</name>
    <dbReference type="NCBI Taxonomy" id="1890302"/>
    <lineage>
        <taxon>Bacteria</taxon>
        <taxon>Bacillati</taxon>
        <taxon>Bacillota</taxon>
        <taxon>Bacilli</taxon>
        <taxon>Bacillales</taxon>
        <taxon>Bacillaceae</taxon>
        <taxon>Bacillus</taxon>
        <taxon>Bacillus cereus group</taxon>
    </lineage>
</organism>
<sequence>MLQKVANTSSSLQDNSSIDVDLNKWIMTQIKNFPLPTLVESLKHKIQEFENIATSCPYEKIAFNPDFWNSPEHLIKNNCYNFATNKRTDSFAQPGRATGQMYRALSCEEVKKGAIADGCQEATSCFMEVEAPRFLIALVIAPGPTFFDYHWYRQCSNGNWAHKPGQTPAVGVDNSNQIIIDPSIADRGDYTVFCGYMLSPKSVNVQ</sequence>
<dbReference type="Proteomes" id="UP000306037">
    <property type="component" value="Unassembled WGS sequence"/>
</dbReference>